<sequence length="428" mass="48773">MQVTPEDVLEAVAKSTRFTFRQTADGFEFDSENRSGWDVLTVSADDLARIVETVNSYSALDETAVALASSAEMLVRTVGFYSQSSLAGISSREEDLVVSNQSEGLSYSFGRPSDSYLAYLLLKITARDSLARGFDWRFFGELGRTRRDRGGAADLFEVLRSRVRVRVLRMESSGPVAPGKWGTHADDFFFHIGYSLNVALTRQRYLDNLLRPARISGMRRSRLDLDAPKRTYISDLVYHYQLGLAAESPMLEYISYYHVMEHWFETIYHQSLVKRVQSEITDPSFSYKKTKDIQRLIRIITKAVQAKGDEITFNEQAALKLTLEQYLQIDRLVDELTQFNSSLLDYYTSNEVSFCSADRVNLRGSNSTEVIAALSRRIYKTRNALVHSKDGLKARYVPFSHDEELLSEIPLARFVAEQIIISTSELRR</sequence>
<protein>
    <submittedName>
        <fullName evidence="1">Uncharacterized protein</fullName>
    </submittedName>
</protein>
<dbReference type="AlphaFoldDB" id="A0A6G9YZB6"/>
<name>A0A6G9YZB6_9NOCA</name>
<dbReference type="EMBL" id="CP046173">
    <property type="protein sequence ID" value="QIS18520.1"/>
    <property type="molecule type" value="Genomic_DNA"/>
</dbReference>
<proteinExistence type="predicted"/>
<evidence type="ECO:0000313" key="2">
    <source>
        <dbReference type="Proteomes" id="UP000500953"/>
    </source>
</evidence>
<evidence type="ECO:0000313" key="1">
    <source>
        <dbReference type="EMBL" id="QIS18520.1"/>
    </source>
</evidence>
<dbReference type="Proteomes" id="UP000500953">
    <property type="component" value="Chromosome"/>
</dbReference>
<accession>A0A6G9YZB6</accession>
<organism evidence="1 2">
    <name type="scientific">Nocardia terpenica</name>
    <dbReference type="NCBI Taxonomy" id="455432"/>
    <lineage>
        <taxon>Bacteria</taxon>
        <taxon>Bacillati</taxon>
        <taxon>Actinomycetota</taxon>
        <taxon>Actinomycetes</taxon>
        <taxon>Mycobacteriales</taxon>
        <taxon>Nocardiaceae</taxon>
        <taxon>Nocardia</taxon>
    </lineage>
</organism>
<gene>
    <name evidence="1" type="ORF">F6W96_09700</name>
</gene>
<reference evidence="1 2" key="1">
    <citation type="journal article" date="2019" name="ACS Chem. Biol.">
        <title>Identification and Mobilization of a Cryptic Antibiotic Biosynthesis Gene Locus from a Human-Pathogenic Nocardia Isolate.</title>
        <authorList>
            <person name="Herisse M."/>
            <person name="Ishida K."/>
            <person name="Porter J.L."/>
            <person name="Howden B."/>
            <person name="Hertweck C."/>
            <person name="Stinear T.P."/>
            <person name="Pidot S.J."/>
        </authorList>
    </citation>
    <scope>NUCLEOTIDE SEQUENCE [LARGE SCALE GENOMIC DNA]</scope>
    <source>
        <strain evidence="1 2">AUSMDU00012715</strain>
    </source>
</reference>
<dbReference type="RefSeq" id="WP_167485846.1">
    <property type="nucleotide sequence ID" value="NZ_CP046173.1"/>
</dbReference>